<dbReference type="GO" id="GO:0005524">
    <property type="term" value="F:ATP binding"/>
    <property type="evidence" value="ECO:0007669"/>
    <property type="project" value="UniProtKB-KW"/>
</dbReference>
<evidence type="ECO:0000256" key="4">
    <source>
        <dbReference type="SAM" id="MobiDB-lite"/>
    </source>
</evidence>
<dbReference type="PANTHER" id="PTHR19211">
    <property type="entry name" value="ATP-BINDING TRANSPORT PROTEIN-RELATED"/>
    <property type="match status" value="1"/>
</dbReference>
<dbReference type="InterPro" id="IPR032781">
    <property type="entry name" value="ABC_tran_Xtn"/>
</dbReference>
<evidence type="ECO:0000256" key="2">
    <source>
        <dbReference type="ARBA" id="ARBA00022741"/>
    </source>
</evidence>
<reference evidence="6" key="1">
    <citation type="submission" date="2022-07" db="EMBL/GenBank/DDBJ databases">
        <title>Phylogenomic reconstructions and comparative analyses of Kickxellomycotina fungi.</title>
        <authorList>
            <person name="Reynolds N.K."/>
            <person name="Stajich J.E."/>
            <person name="Barry K."/>
            <person name="Grigoriev I.V."/>
            <person name="Crous P."/>
            <person name="Smith M.E."/>
        </authorList>
    </citation>
    <scope>NUCLEOTIDE SEQUENCE</scope>
    <source>
        <strain evidence="6">BCRC 34381</strain>
    </source>
</reference>
<dbReference type="OrthoDB" id="2110130at2759"/>
<dbReference type="Gene3D" id="3.40.50.300">
    <property type="entry name" value="P-loop containing nucleotide triphosphate hydrolases"/>
    <property type="match status" value="2"/>
</dbReference>
<dbReference type="PANTHER" id="PTHR19211:SF15">
    <property type="entry name" value="ATP-BINDING CASSETTE SUB-FAMILY F MEMBER 2"/>
    <property type="match status" value="1"/>
</dbReference>
<dbReference type="InterPro" id="IPR027417">
    <property type="entry name" value="P-loop_NTPase"/>
</dbReference>
<evidence type="ECO:0000256" key="3">
    <source>
        <dbReference type="ARBA" id="ARBA00022840"/>
    </source>
</evidence>
<comment type="caution">
    <text evidence="6">The sequence shown here is derived from an EMBL/GenBank/DDBJ whole genome shotgun (WGS) entry which is preliminary data.</text>
</comment>
<dbReference type="FunFam" id="3.40.50.300:FF:000011">
    <property type="entry name" value="Putative ABC transporter ATP-binding component"/>
    <property type="match status" value="1"/>
</dbReference>
<dbReference type="GO" id="GO:0016887">
    <property type="term" value="F:ATP hydrolysis activity"/>
    <property type="evidence" value="ECO:0007669"/>
    <property type="project" value="InterPro"/>
</dbReference>
<dbReference type="Pfam" id="PF00005">
    <property type="entry name" value="ABC_tran"/>
    <property type="match status" value="2"/>
</dbReference>
<dbReference type="InterPro" id="IPR050611">
    <property type="entry name" value="ABCF"/>
</dbReference>
<protein>
    <submittedName>
        <fullName evidence="6">ABC transporter ATP-binding protein arb1</fullName>
    </submittedName>
</protein>
<dbReference type="InterPro" id="IPR017871">
    <property type="entry name" value="ABC_transporter-like_CS"/>
</dbReference>
<gene>
    <name evidence="6" type="primary">ARB1</name>
    <name evidence="6" type="ORF">LPJ61_002848</name>
</gene>
<keyword evidence="1" id="KW-0677">Repeat</keyword>
<evidence type="ECO:0000313" key="7">
    <source>
        <dbReference type="Proteomes" id="UP001143981"/>
    </source>
</evidence>
<dbReference type="InterPro" id="IPR003593">
    <property type="entry name" value="AAA+_ATPase"/>
</dbReference>
<proteinExistence type="predicted"/>
<dbReference type="FunFam" id="3.40.50.300:FF:000549">
    <property type="entry name" value="ABC transporter ATP-binding protein arb1"/>
    <property type="match status" value="1"/>
</dbReference>
<sequence length="593" mass="66664">MVVSASKQKRLAAKAAKATGGSKPTDDTKSLEKTMQQLKLEAIRSTDRSATGVLTSNLQGRDIHIDSYTLSFHGRMLIENAQVELNYGNRYGLLGDNGCGKSTFLRSIAEGDIELPPHMDTYLLSEEAEPTDLDPIEYVVKAARDEYARLEKELEDMLAADDGGDNPLLDGIYERMDQMDASTFEPRAAELLYGLGFDKERMKLPTKSLSGGWRMRVALAQCLFKRPTVLLLEDPTIHLDLQSVVYLEEYLKTYNRILMIVSHSQDFLNTVCTNIVHITPKRRLVYYGGNFDTFVRTKHENEVNQMKAYEKQQDEIAHIKKFIASAGTYSNLVRQAKSKQKIIDKMEADGLIEKVEVERQLKFRFPDTNRLPPPVLSFSDVTFSYDGNTKHALYYEVDAAVDMDSRIALIGPNGTGKSTLLKLMSGDLEPTEGRVQRHTQLKLAKYSQHSNDQLDVNVSPIDYMRSKFSKVSVDIDFWRQQLGRFGLSGNHQTNAIGTLSDGLKSRLVFAEIAQEAPGIILFDEPTNGLAPEAIDGLADAINNFNGGVVLVSHDFRLISQVAKELWLCENKQIVRFTGSIEKYKENLRKQITL</sequence>
<dbReference type="Pfam" id="PF12848">
    <property type="entry name" value="ABC_tran_Xtn"/>
    <property type="match status" value="1"/>
</dbReference>
<accession>A0A9W8CY97</accession>
<feature type="domain" description="ABC transporter" evidence="5">
    <location>
        <begin position="376"/>
        <end position="593"/>
    </location>
</feature>
<evidence type="ECO:0000259" key="5">
    <source>
        <dbReference type="PROSITE" id="PS50893"/>
    </source>
</evidence>
<keyword evidence="2" id="KW-0547">Nucleotide-binding</keyword>
<dbReference type="InterPro" id="IPR003439">
    <property type="entry name" value="ABC_transporter-like_ATP-bd"/>
</dbReference>
<dbReference type="SMART" id="SM00382">
    <property type="entry name" value="AAA"/>
    <property type="match status" value="2"/>
</dbReference>
<evidence type="ECO:0000313" key="6">
    <source>
        <dbReference type="EMBL" id="KAJ1730775.1"/>
    </source>
</evidence>
<keyword evidence="3 6" id="KW-0067">ATP-binding</keyword>
<evidence type="ECO:0000256" key="1">
    <source>
        <dbReference type="ARBA" id="ARBA00022737"/>
    </source>
</evidence>
<dbReference type="CDD" id="cd03221">
    <property type="entry name" value="ABCF_EF-3"/>
    <property type="match status" value="2"/>
</dbReference>
<dbReference type="AlphaFoldDB" id="A0A9W8CY97"/>
<feature type="domain" description="ABC transporter" evidence="5">
    <location>
        <begin position="63"/>
        <end position="307"/>
    </location>
</feature>
<keyword evidence="7" id="KW-1185">Reference proteome</keyword>
<dbReference type="EMBL" id="JANBOI010000408">
    <property type="protein sequence ID" value="KAJ1730775.1"/>
    <property type="molecule type" value="Genomic_DNA"/>
</dbReference>
<dbReference type="Proteomes" id="UP001143981">
    <property type="component" value="Unassembled WGS sequence"/>
</dbReference>
<feature type="region of interest" description="Disordered" evidence="4">
    <location>
        <begin position="1"/>
        <end position="30"/>
    </location>
</feature>
<dbReference type="SUPFAM" id="SSF52540">
    <property type="entry name" value="P-loop containing nucleoside triphosphate hydrolases"/>
    <property type="match status" value="2"/>
</dbReference>
<name>A0A9W8CY97_9FUNG</name>
<dbReference type="PROSITE" id="PS50893">
    <property type="entry name" value="ABC_TRANSPORTER_2"/>
    <property type="match status" value="2"/>
</dbReference>
<organism evidence="6 7">
    <name type="scientific">Coemansia biformis</name>
    <dbReference type="NCBI Taxonomy" id="1286918"/>
    <lineage>
        <taxon>Eukaryota</taxon>
        <taxon>Fungi</taxon>
        <taxon>Fungi incertae sedis</taxon>
        <taxon>Zoopagomycota</taxon>
        <taxon>Kickxellomycotina</taxon>
        <taxon>Kickxellomycetes</taxon>
        <taxon>Kickxellales</taxon>
        <taxon>Kickxellaceae</taxon>
        <taxon>Coemansia</taxon>
    </lineage>
</organism>
<dbReference type="PROSITE" id="PS00211">
    <property type="entry name" value="ABC_TRANSPORTER_1"/>
    <property type="match status" value="1"/>
</dbReference>